<feature type="compositionally biased region" description="Polar residues" evidence="5">
    <location>
        <begin position="37"/>
        <end position="61"/>
    </location>
</feature>
<dbReference type="Pfam" id="PF17406">
    <property type="entry name" value="Nrap_D5"/>
    <property type="match status" value="1"/>
</dbReference>
<feature type="region of interest" description="Disordered" evidence="5">
    <location>
        <begin position="215"/>
        <end position="234"/>
    </location>
</feature>
<dbReference type="GO" id="GO:0006364">
    <property type="term" value="P:rRNA processing"/>
    <property type="evidence" value="ECO:0007669"/>
    <property type="project" value="EnsemblFungi"/>
</dbReference>
<evidence type="ECO:0000256" key="4">
    <source>
        <dbReference type="ARBA" id="ARBA00023242"/>
    </source>
</evidence>
<evidence type="ECO:0000259" key="10">
    <source>
        <dbReference type="Pfam" id="PF17406"/>
    </source>
</evidence>
<dbReference type="InterPro" id="IPR035367">
    <property type="entry name" value="Nrap_D2"/>
</dbReference>
<dbReference type="InParanoid" id="A0A1D2VB12"/>
<keyword evidence="13" id="KW-1185">Reference proteome</keyword>
<organism evidence="12 13">
    <name type="scientific">Ascoidea rubescens DSM 1968</name>
    <dbReference type="NCBI Taxonomy" id="1344418"/>
    <lineage>
        <taxon>Eukaryota</taxon>
        <taxon>Fungi</taxon>
        <taxon>Dikarya</taxon>
        <taxon>Ascomycota</taxon>
        <taxon>Saccharomycotina</taxon>
        <taxon>Saccharomycetes</taxon>
        <taxon>Ascoideaceae</taxon>
        <taxon>Ascoidea</taxon>
    </lineage>
</organism>
<protein>
    <submittedName>
        <fullName evidence="12">Nrap protein</fullName>
    </submittedName>
</protein>
<dbReference type="GO" id="GO:0034456">
    <property type="term" value="C:UTP-C complex"/>
    <property type="evidence" value="ECO:0007669"/>
    <property type="project" value="EnsemblFungi"/>
</dbReference>
<accession>A0A1D2VB12</accession>
<feature type="compositionally biased region" description="Low complexity" evidence="5">
    <location>
        <begin position="668"/>
        <end position="679"/>
    </location>
</feature>
<dbReference type="Pfam" id="PF03813">
    <property type="entry name" value="Nrap"/>
    <property type="match status" value="1"/>
</dbReference>
<dbReference type="InterPro" id="IPR005554">
    <property type="entry name" value="NOL6/Upt22"/>
</dbReference>
<dbReference type="Pfam" id="PF17405">
    <property type="entry name" value="Nrap_D4"/>
    <property type="match status" value="1"/>
</dbReference>
<evidence type="ECO:0000313" key="13">
    <source>
        <dbReference type="Proteomes" id="UP000095038"/>
    </source>
</evidence>
<reference evidence="13" key="1">
    <citation type="submission" date="2016-05" db="EMBL/GenBank/DDBJ databases">
        <title>Comparative genomics of biotechnologically important yeasts.</title>
        <authorList>
            <consortium name="DOE Joint Genome Institute"/>
            <person name="Riley R."/>
            <person name="Haridas S."/>
            <person name="Wolfe K.H."/>
            <person name="Lopes M.R."/>
            <person name="Hittinger C.T."/>
            <person name="Goker M."/>
            <person name="Salamov A."/>
            <person name="Wisecaver J."/>
            <person name="Long T.M."/>
            <person name="Aerts A.L."/>
            <person name="Barry K."/>
            <person name="Choi C."/>
            <person name="Clum A."/>
            <person name="Coughlan A.Y."/>
            <person name="Deshpande S."/>
            <person name="Douglass A.P."/>
            <person name="Hanson S.J."/>
            <person name="Klenk H.-P."/>
            <person name="Labutti K."/>
            <person name="Lapidus A."/>
            <person name="Lindquist E."/>
            <person name="Lipzen A."/>
            <person name="Meier-Kolthoff J.P."/>
            <person name="Ohm R.A."/>
            <person name="Otillar R.P."/>
            <person name="Pangilinan J."/>
            <person name="Peng Y."/>
            <person name="Rokas A."/>
            <person name="Rosa C.A."/>
            <person name="Scheuner C."/>
            <person name="Sibirny A.A."/>
            <person name="Slot J.C."/>
            <person name="Stielow J.B."/>
            <person name="Sun H."/>
            <person name="Kurtzman C.P."/>
            <person name="Blackwell M."/>
            <person name="Grigoriev I.V."/>
            <person name="Jeffries T.W."/>
        </authorList>
    </citation>
    <scope>NUCLEOTIDE SEQUENCE [LARGE SCALE GENOMIC DNA]</scope>
    <source>
        <strain evidence="13">DSM 1968</strain>
    </source>
</reference>
<dbReference type="Gene3D" id="3.30.70.3030">
    <property type="match status" value="1"/>
</dbReference>
<keyword evidence="3" id="KW-0694">RNA-binding</keyword>
<feature type="domain" description="Nrap protein" evidence="8">
    <location>
        <begin position="686"/>
        <end position="835"/>
    </location>
</feature>
<gene>
    <name evidence="12" type="ORF">ASCRUDRAFT_77533</name>
</gene>
<dbReference type="Gene3D" id="1.10.1410.10">
    <property type="match status" value="2"/>
</dbReference>
<dbReference type="Pfam" id="PF17407">
    <property type="entry name" value="Nrap_D6"/>
    <property type="match status" value="1"/>
</dbReference>
<dbReference type="EMBL" id="KV454489">
    <property type="protein sequence ID" value="ODV58785.1"/>
    <property type="molecule type" value="Genomic_DNA"/>
</dbReference>
<evidence type="ECO:0000259" key="6">
    <source>
        <dbReference type="Pfam" id="PF03813"/>
    </source>
</evidence>
<dbReference type="FunCoup" id="A0A1D2VB12">
    <property type="interactions" value="1032"/>
</dbReference>
<feature type="domain" description="Nrap protein" evidence="10">
    <location>
        <begin position="1056"/>
        <end position="1249"/>
    </location>
</feature>
<feature type="domain" description="Nrap protein" evidence="11">
    <location>
        <begin position="1252"/>
        <end position="1393"/>
    </location>
</feature>
<proteinExistence type="inferred from homology"/>
<dbReference type="GeneID" id="30967536"/>
<feature type="compositionally biased region" description="Basic and acidic residues" evidence="5">
    <location>
        <begin position="62"/>
        <end position="75"/>
    </location>
</feature>
<dbReference type="GO" id="GO:0003723">
    <property type="term" value="F:RNA binding"/>
    <property type="evidence" value="ECO:0007669"/>
    <property type="project" value="UniProtKB-KW"/>
</dbReference>
<evidence type="ECO:0000256" key="3">
    <source>
        <dbReference type="ARBA" id="ARBA00022884"/>
    </source>
</evidence>
<feature type="compositionally biased region" description="Basic residues" evidence="5">
    <location>
        <begin position="221"/>
        <end position="233"/>
    </location>
</feature>
<comment type="similarity">
    <text evidence="2">Belongs to the NRAP family.</text>
</comment>
<feature type="compositionally biased region" description="Low complexity" evidence="5">
    <location>
        <begin position="22"/>
        <end position="36"/>
    </location>
</feature>
<dbReference type="InterPro" id="IPR035370">
    <property type="entry name" value="Nrap_D5"/>
</dbReference>
<comment type="subcellular location">
    <subcellularLocation>
        <location evidence="1">Nucleus</location>
        <location evidence="1">Nucleolus</location>
    </subcellularLocation>
</comment>
<feature type="domain" description="Nrap protein" evidence="9">
    <location>
        <begin position="862"/>
        <end position="1050"/>
    </location>
</feature>
<dbReference type="Gene3D" id="3.30.70.3020">
    <property type="match status" value="1"/>
</dbReference>
<sequence>MGSKRKRNDTSIKIKSNSAKFTSKSTSGDSSIQTSSQNNHNIKSNGSSNVITNDNTSVTKNDTNHSEQISKKDLDLSENDESLSEENDSDIHSNSKSQIASKDSSDNISEDISDNYSDNSFDEDDEDEDNDKIQPKLKKQKSLNHQQLSAQDVQIARETAEVFKSNIFKLKIDEVIKEIKLNQSHLTKIEKFLYSLYNLINNNINDSQIFSISDLNEPNKSKSKSKSKSKTKQKSNLNLNLNLKIPFCDPKPTNKDFKFQYLKPSDISVVGSYALKNSIRLPYNNIIDLAITMPSSLFEKKDYLNYRAFYKRSFYLAYLASNLISNFSNDQLNFLDFNYEYLNDDILTPTLKIDFNNPKNSSKSKSHSKPKSNGNTNIDSSIDCNCYHTNFSIRLIVCFPFNIFDYKKLLPFKNSIRIQQNVNSTQKKHQLQTPPQSSSTSSSNTLQTASPANTIPTPIYNSSLISNTTYNHYLKFIYKTQKLTDSFKEAANLGRIWLTKKGFLSGSISNGGFGNFEFTMLMALLLNGGGQENNKILLFGFSSYQLFKGIIKYLATQDLLTNGHLIFSSTTNDKIYCKYNNNEGFNVPTIFDKFTKLNILWKMSNYSYNLLRHEAILTLNALNETINDPFDSIFLKNNNIDYLKYDINLEIPYPTPGFNDKNEKNKKSTNNDNNNDTNGTETINNIINFGPLEKISFVSYDNFIQTKLYNILLTGLKERVHQISIKIVEKKNIDKNHKNYSGLQFPLNRRKYLFNTEDSIIKIGLILNQDYCEKLVTKGPLNSEKEAVEKFKKFWGGKSQLRRFKDGSINECIVWNYSYDKPIVLQIIKYLFARFFGKSFASKIATELPCFISKLPKPLLPESNNLSIINTSTFHNLKASFDKLSKILFEFNRDLPLNIKAINPNSSGFRYSSVLQPIPFAISNPDFFNEVLLQFESSKKWPDAINGLEDTKTAFLLKIYELLNNKYKDRYKAFMTSDKSIPYNNNIKILNIITPEGYGFSIKVLTERDEILYLRAVSNCSKDKRNLLEEVYLKFNQNYIGSIKHTRRILLISHHFQYYLATVRLFKRWLDDQLLYCHLNEELIELIVLKVFVDSEYWLPPSSIENGFLRVLYFIANWNWRENPIILDISKKLDQDFLSVLNSDSNGQNQESNIGNDNKSDNLKDILSDKLTIKDYQVSMSNFLKVRKIDPNGLRTQFFISTKDDPSGILWSNNQLLPIAARLTALSKVAMNLISQQGINALTLNILFKPALNDYDFVIETKSIKLSKSSGIILGKAFKNLIVDSSQGFNHENISDEIANKIDPVSELVNELNGKYSNIIIFSYHKIAGLNNKGENVITGLFIPSMVNNKKFRIGSVGYNIKAIEENKDEIIINKDSLFAEIARLGGDLITSFQYKGMIKNVKK</sequence>
<dbReference type="Pfam" id="PF17404">
    <property type="entry name" value="Nrap_D3"/>
    <property type="match status" value="1"/>
</dbReference>
<dbReference type="PANTHER" id="PTHR17972:SF0">
    <property type="entry name" value="NUCLEOLAR PROTEIN 6"/>
    <property type="match status" value="1"/>
</dbReference>
<dbReference type="GO" id="GO:0032545">
    <property type="term" value="C:CURI complex"/>
    <property type="evidence" value="ECO:0007669"/>
    <property type="project" value="EnsemblFungi"/>
</dbReference>
<dbReference type="GO" id="GO:0032040">
    <property type="term" value="C:small-subunit processome"/>
    <property type="evidence" value="ECO:0007669"/>
    <property type="project" value="EnsemblFungi"/>
</dbReference>
<evidence type="ECO:0000259" key="9">
    <source>
        <dbReference type="Pfam" id="PF17405"/>
    </source>
</evidence>
<feature type="compositionally biased region" description="Low complexity" evidence="5">
    <location>
        <begin position="431"/>
        <end position="448"/>
    </location>
</feature>
<evidence type="ECO:0000256" key="5">
    <source>
        <dbReference type="SAM" id="MobiDB-lite"/>
    </source>
</evidence>
<evidence type="ECO:0000259" key="8">
    <source>
        <dbReference type="Pfam" id="PF17404"/>
    </source>
</evidence>
<evidence type="ECO:0000256" key="2">
    <source>
        <dbReference type="ARBA" id="ARBA00006674"/>
    </source>
</evidence>
<feature type="region of interest" description="Disordered" evidence="5">
    <location>
        <begin position="658"/>
        <end position="679"/>
    </location>
</feature>
<feature type="region of interest" description="Disordered" evidence="5">
    <location>
        <begin position="423"/>
        <end position="449"/>
    </location>
</feature>
<dbReference type="RefSeq" id="XP_020045092.1">
    <property type="nucleotide sequence ID" value="XM_020193900.1"/>
</dbReference>
<dbReference type="GO" id="GO:0042790">
    <property type="term" value="P:nucleolar large rRNA transcription by RNA polymerase I"/>
    <property type="evidence" value="ECO:0007669"/>
    <property type="project" value="EnsemblFungi"/>
</dbReference>
<dbReference type="PANTHER" id="PTHR17972">
    <property type="entry name" value="NUCLEOLAR RNA-ASSOCIATED PROTEIN"/>
    <property type="match status" value="1"/>
</dbReference>
<name>A0A1D2VB12_9ASCO</name>
<feature type="compositionally biased region" description="Polar residues" evidence="5">
    <location>
        <begin position="11"/>
        <end position="21"/>
    </location>
</feature>
<dbReference type="Pfam" id="PF17403">
    <property type="entry name" value="Nrap_D2"/>
    <property type="match status" value="1"/>
</dbReference>
<dbReference type="STRING" id="1344418.A0A1D2VB12"/>
<evidence type="ECO:0000256" key="1">
    <source>
        <dbReference type="ARBA" id="ARBA00004604"/>
    </source>
</evidence>
<keyword evidence="4" id="KW-0539">Nucleus</keyword>
<feature type="compositionally biased region" description="Acidic residues" evidence="5">
    <location>
        <begin position="120"/>
        <end position="130"/>
    </location>
</feature>
<feature type="domain" description="Nrap protein" evidence="6">
    <location>
        <begin position="287"/>
        <end position="482"/>
    </location>
</feature>
<feature type="domain" description="Nrap protein" evidence="7">
    <location>
        <begin position="486"/>
        <end position="636"/>
    </location>
</feature>
<feature type="region of interest" description="Disordered" evidence="5">
    <location>
        <begin position="1"/>
        <end position="150"/>
    </location>
</feature>
<evidence type="ECO:0000313" key="12">
    <source>
        <dbReference type="EMBL" id="ODV58785.1"/>
    </source>
</evidence>
<dbReference type="OrthoDB" id="10251401at2759"/>
<evidence type="ECO:0000259" key="7">
    <source>
        <dbReference type="Pfam" id="PF17403"/>
    </source>
</evidence>
<dbReference type="Proteomes" id="UP000095038">
    <property type="component" value="Unassembled WGS sequence"/>
</dbReference>
<dbReference type="InterPro" id="IPR035369">
    <property type="entry name" value="Nrap_D4"/>
</dbReference>
<feature type="compositionally biased region" description="Acidic residues" evidence="5">
    <location>
        <begin position="76"/>
        <end position="88"/>
    </location>
</feature>
<evidence type="ECO:0000259" key="11">
    <source>
        <dbReference type="Pfam" id="PF17407"/>
    </source>
</evidence>
<dbReference type="GO" id="GO:0006409">
    <property type="term" value="P:tRNA export from nucleus"/>
    <property type="evidence" value="ECO:0007669"/>
    <property type="project" value="EnsemblFungi"/>
</dbReference>
<dbReference type="InterPro" id="IPR035371">
    <property type="entry name" value="Nrap_D6"/>
</dbReference>
<dbReference type="GO" id="GO:0060962">
    <property type="term" value="P:regulation of ribosomal protein gene transcription by RNA polymerase II"/>
    <property type="evidence" value="ECO:0007669"/>
    <property type="project" value="EnsemblFungi"/>
</dbReference>
<dbReference type="InterPro" id="IPR035082">
    <property type="entry name" value="Nrap_D1"/>
</dbReference>
<dbReference type="InterPro" id="IPR035368">
    <property type="entry name" value="Nrap_D3"/>
</dbReference>